<evidence type="ECO:0000259" key="2">
    <source>
        <dbReference type="Pfam" id="PF07261"/>
    </source>
</evidence>
<dbReference type="Gene3D" id="1.10.10.630">
    <property type="entry name" value="DnaD domain-like"/>
    <property type="match status" value="2"/>
</dbReference>
<dbReference type="PANTHER" id="PTHR37293">
    <property type="entry name" value="PHAGE REPLICATION PROTEIN-RELATED"/>
    <property type="match status" value="1"/>
</dbReference>
<proteinExistence type="inferred from homology"/>
<dbReference type="PANTHER" id="PTHR37293:SF5">
    <property type="entry name" value="DNA REPLICATION PROTEIN"/>
    <property type="match status" value="1"/>
</dbReference>
<dbReference type="SUPFAM" id="SSF158499">
    <property type="entry name" value="DnaD domain-like"/>
    <property type="match status" value="2"/>
</dbReference>
<feature type="domain" description="DnaB/C C-terminal" evidence="2">
    <location>
        <begin position="256"/>
        <end position="318"/>
    </location>
</feature>
<organism evidence="3 4">
    <name type="scientific">Pseudobutyrivibrio xylanivorans</name>
    <dbReference type="NCBI Taxonomy" id="185007"/>
    <lineage>
        <taxon>Bacteria</taxon>
        <taxon>Bacillati</taxon>
        <taxon>Bacillota</taxon>
        <taxon>Clostridia</taxon>
        <taxon>Lachnospirales</taxon>
        <taxon>Lachnospiraceae</taxon>
        <taxon>Pseudobutyrivibrio</taxon>
    </lineage>
</organism>
<accession>A0A5P6VQT3</accession>
<dbReference type="RefSeq" id="WP_151623493.1">
    <property type="nucleotide sequence ID" value="NZ_CP043028.1"/>
</dbReference>
<evidence type="ECO:0000313" key="4">
    <source>
        <dbReference type="Proteomes" id="UP000327030"/>
    </source>
</evidence>
<reference evidence="4" key="1">
    <citation type="submission" date="2019-08" db="EMBL/GenBank/DDBJ databases">
        <title>Complete Genome Sequence of the Polysaccharide-Degrading Rumen Bacterium Pseudobutyrivibrio xylanivorans MA3014.</title>
        <authorList>
            <person name="Palevich N."/>
            <person name="Maclean P.H."/>
            <person name="Kelly W.J."/>
            <person name="Leahy S.C."/>
            <person name="Rakonjac J."/>
            <person name="Attwood G.T."/>
        </authorList>
    </citation>
    <scope>NUCLEOTIDE SEQUENCE [LARGE SCALE GENOMIC DNA]</scope>
    <source>
        <strain evidence="4">MA3014</strain>
    </source>
</reference>
<name>A0A5P6VQT3_PSEXY</name>
<feature type="domain" description="DnaB/C C-terminal" evidence="2">
    <location>
        <begin position="168"/>
        <end position="237"/>
    </location>
</feature>
<dbReference type="PIRSF" id="PIRSF033722">
    <property type="entry name" value="DnaD_CA_C3587_prd"/>
    <property type="match status" value="1"/>
</dbReference>
<comment type="similarity">
    <text evidence="1">Belongs to the DnaB/DnaD family.</text>
</comment>
<dbReference type="OrthoDB" id="1652900at2"/>
<dbReference type="InterPro" id="IPR006343">
    <property type="entry name" value="DnaB/C_C"/>
</dbReference>
<evidence type="ECO:0000313" key="3">
    <source>
        <dbReference type="EMBL" id="QFJ55043.1"/>
    </source>
</evidence>
<sequence length="378" mass="42466">MADIMLHTSTNTGFTCVSNTFIEDFMKDANGEYVKVYLYLLRCLNNDGFDFSIEQLADCLDHTEKDVMRAFTYWEKVGLLRLEYSPDNELSGIYLVDVNGYDKAGGPVISNITSHLNSVHYTAASSVATSAGAPAVKPNMVNTDQDYTSDQITSFFSDSEVNDLKFSTESYLGRPLSRTEANKIYFWHTDLHMPMDLIEYLIGTCIDNGHKSFHYMNTVAINWAEEGITCVEDAVKASSTRNNTVYSIMRAFGISGRDLVESELDYVEKWTKALGFDLDIICEACKRTILQTNKPSFKYADSILESWNKDNVKSLEDIAALDQKHTAATVAKISSANRMRTAAANTATASRTKTSSKFHNFSQRDYDFNELEKRILGN</sequence>
<dbReference type="KEGG" id="pxv:FXF36_09285"/>
<dbReference type="AlphaFoldDB" id="A0A5P6VQT3"/>
<dbReference type="Proteomes" id="UP000327030">
    <property type="component" value="Chromosome 1"/>
</dbReference>
<protein>
    <submittedName>
        <fullName evidence="3">DnaD domain protein</fullName>
    </submittedName>
</protein>
<dbReference type="InterPro" id="IPR053162">
    <property type="entry name" value="DnaD"/>
</dbReference>
<dbReference type="NCBIfam" id="TIGR01446">
    <property type="entry name" value="DnaD_dom"/>
    <property type="match status" value="2"/>
</dbReference>
<evidence type="ECO:0000256" key="1">
    <source>
        <dbReference type="ARBA" id="ARBA00093462"/>
    </source>
</evidence>
<dbReference type="EMBL" id="CP043028">
    <property type="protein sequence ID" value="QFJ55043.1"/>
    <property type="molecule type" value="Genomic_DNA"/>
</dbReference>
<dbReference type="InterPro" id="IPR034829">
    <property type="entry name" value="DnaD-like_sf"/>
</dbReference>
<dbReference type="Pfam" id="PF07261">
    <property type="entry name" value="DnaB_2"/>
    <property type="match status" value="2"/>
</dbReference>
<gene>
    <name evidence="3" type="ORF">FXF36_09285</name>
</gene>
<dbReference type="InterPro" id="IPR017019">
    <property type="entry name" value="DNA_replication_prd_bac"/>
</dbReference>